<dbReference type="PANTHER" id="PTHR45339:SF1">
    <property type="entry name" value="HYBRID SIGNAL TRANSDUCTION HISTIDINE KINASE J"/>
    <property type="match status" value="1"/>
</dbReference>
<dbReference type="InterPro" id="IPR007890">
    <property type="entry name" value="CHASE2"/>
</dbReference>
<name>A0ABW6IL68_9CYAN</name>
<sequence>MSWWFRKLGLPLPELGRLMPGAIIALVVACLMQLKIFDPIELLLLKTLTLSRGATPWDDRIVLVTVDDQTLNELGRFPISRANYTQLLRQLKLAEASVVALDILLTDPSSEDTRLAETILQNGQVVLAQAWSPQEIPLPPTAILAESAVLTGHIRQLIDADGITRRVELVYQDVPALGVAIAQVYSLVAELVTIPDQPMIWVNWPGPVATLPSYSLVDVIAGEVPLSTFQDKIVLIGMTATGVDPLLTPFDQLSPASGVHLHAAVVHNLLNESWLRQPSSLWVGLLLVVFGPWLSWILSDRALATQLIIWLGGSLVILILAFVGMGLNYWLPAVAPLVFLTLVSSSVIALDRLRTNAILQARSEFLSTMSHEIRTPMNAVIGMTELLLETSLSPEQKDLSETIYHSGQTLLALINDTLDLSKIEAGKLELEERPISLRGCMEQSLELVGSKANEKGIELAYLIESGVPEIILGDELRIRQILLNLLSNAIKFTEIGGVTLKAQLTLESHQPRSRSRQLRPIPPKTAQVSQGFTAYTLTLAVTDTGIGIPEDRLASLFKPFSQINQSTARQYGGTGLGLAISKHLVEKMGGILWVKSRVGKGSTFAFKLPVVAPLRQPSLPTSDRRFHQQALVIEAYEARQQFLQQQLEAWGFQSQIFGSIETALADMQPHSLPQIAIVNALTLKTGMAIADSLRHAAQQPGLPVILMLSAFQTPSKSLPDGILLLRKPIRQTPLLEALQTGLAPTLSAHDKVDQAKIPDASSATRSLKILLAEDNKVNQKVALRMLERIGYRADLVVNGRDAVRAVSEQPYDVVLMDMRMPELDGLEATRQIRRQHPIDRPWIVAMTANAMEEDRRECLAAGMNDYLSKPIRVHELTQALERCPYPPKAPD</sequence>
<feature type="domain" description="Response regulatory" evidence="9">
    <location>
        <begin position="768"/>
        <end position="884"/>
    </location>
</feature>
<dbReference type="SMART" id="SM00388">
    <property type="entry name" value="HisKA"/>
    <property type="match status" value="1"/>
</dbReference>
<dbReference type="SUPFAM" id="SSF55874">
    <property type="entry name" value="ATPase domain of HSP90 chaperone/DNA topoisomerase II/histidine kinase"/>
    <property type="match status" value="1"/>
</dbReference>
<feature type="modified residue" description="4-aspartylphosphate" evidence="6">
    <location>
        <position position="817"/>
    </location>
</feature>
<dbReference type="SUPFAM" id="SSF52172">
    <property type="entry name" value="CheY-like"/>
    <property type="match status" value="2"/>
</dbReference>
<evidence type="ECO:0000256" key="5">
    <source>
        <dbReference type="ARBA" id="ARBA00023012"/>
    </source>
</evidence>
<feature type="transmembrane region" description="Helical" evidence="7">
    <location>
        <begin position="330"/>
        <end position="350"/>
    </location>
</feature>
<gene>
    <name evidence="10" type="ORF">ACFVKH_17515</name>
</gene>
<dbReference type="InterPro" id="IPR005467">
    <property type="entry name" value="His_kinase_dom"/>
</dbReference>
<keyword evidence="7" id="KW-1133">Transmembrane helix</keyword>
<evidence type="ECO:0000313" key="10">
    <source>
        <dbReference type="EMBL" id="MFE4108084.1"/>
    </source>
</evidence>
<dbReference type="InterPro" id="IPR036890">
    <property type="entry name" value="HATPase_C_sf"/>
</dbReference>
<evidence type="ECO:0000256" key="1">
    <source>
        <dbReference type="ARBA" id="ARBA00000085"/>
    </source>
</evidence>
<accession>A0ABW6IL68</accession>
<dbReference type="PRINTS" id="PR00344">
    <property type="entry name" value="BCTRLSENSOR"/>
</dbReference>
<dbReference type="Pfam" id="PF02518">
    <property type="entry name" value="HATPase_c"/>
    <property type="match status" value="1"/>
</dbReference>
<evidence type="ECO:0000259" key="9">
    <source>
        <dbReference type="PROSITE" id="PS50110"/>
    </source>
</evidence>
<keyword evidence="11" id="KW-1185">Reference proteome</keyword>
<dbReference type="SMART" id="SM01080">
    <property type="entry name" value="CHASE2"/>
    <property type="match status" value="1"/>
</dbReference>
<dbReference type="EMBL" id="JBHZOL010000099">
    <property type="protein sequence ID" value="MFE4108084.1"/>
    <property type="molecule type" value="Genomic_DNA"/>
</dbReference>
<feature type="transmembrane region" description="Helical" evidence="7">
    <location>
        <begin position="280"/>
        <end position="298"/>
    </location>
</feature>
<dbReference type="CDD" id="cd17546">
    <property type="entry name" value="REC_hyHK_CKI1_RcsC-like"/>
    <property type="match status" value="1"/>
</dbReference>
<dbReference type="SMART" id="SM00448">
    <property type="entry name" value="REC"/>
    <property type="match status" value="1"/>
</dbReference>
<dbReference type="SMART" id="SM00387">
    <property type="entry name" value="HATPase_c"/>
    <property type="match status" value="1"/>
</dbReference>
<evidence type="ECO:0000256" key="7">
    <source>
        <dbReference type="SAM" id="Phobius"/>
    </source>
</evidence>
<dbReference type="PROSITE" id="PS51257">
    <property type="entry name" value="PROKAR_LIPOPROTEIN"/>
    <property type="match status" value="1"/>
</dbReference>
<dbReference type="Pfam" id="PF05226">
    <property type="entry name" value="CHASE2"/>
    <property type="match status" value="1"/>
</dbReference>
<dbReference type="InterPro" id="IPR004358">
    <property type="entry name" value="Sig_transdc_His_kin-like_C"/>
</dbReference>
<dbReference type="Gene3D" id="3.30.565.10">
    <property type="entry name" value="Histidine kinase-like ATPase, C-terminal domain"/>
    <property type="match status" value="1"/>
</dbReference>
<comment type="caution">
    <text evidence="6">Lacks conserved residue(s) required for the propagation of feature annotation.</text>
</comment>
<evidence type="ECO:0000313" key="11">
    <source>
        <dbReference type="Proteomes" id="UP001600165"/>
    </source>
</evidence>
<dbReference type="RefSeq" id="WP_377967456.1">
    <property type="nucleotide sequence ID" value="NZ_JBHZOL010000099.1"/>
</dbReference>
<keyword evidence="7" id="KW-0812">Transmembrane</keyword>
<evidence type="ECO:0000256" key="3">
    <source>
        <dbReference type="ARBA" id="ARBA00022553"/>
    </source>
</evidence>
<dbReference type="Proteomes" id="UP001600165">
    <property type="component" value="Unassembled WGS sequence"/>
</dbReference>
<evidence type="ECO:0000256" key="6">
    <source>
        <dbReference type="PROSITE-ProRule" id="PRU00169"/>
    </source>
</evidence>
<comment type="caution">
    <text evidence="10">The sequence shown here is derived from an EMBL/GenBank/DDBJ whole genome shotgun (WGS) entry which is preliminary data.</text>
</comment>
<dbReference type="CDD" id="cd16922">
    <property type="entry name" value="HATPase_EvgS-ArcB-TorS-like"/>
    <property type="match status" value="1"/>
</dbReference>
<feature type="transmembrane region" description="Helical" evidence="7">
    <location>
        <begin position="20"/>
        <end position="37"/>
    </location>
</feature>
<dbReference type="PROSITE" id="PS50109">
    <property type="entry name" value="HIS_KIN"/>
    <property type="match status" value="1"/>
</dbReference>
<organism evidence="10 11">
    <name type="scientific">Almyronema epifaneia S1</name>
    <dbReference type="NCBI Taxonomy" id="2991925"/>
    <lineage>
        <taxon>Bacteria</taxon>
        <taxon>Bacillati</taxon>
        <taxon>Cyanobacteriota</taxon>
        <taxon>Cyanophyceae</taxon>
        <taxon>Nodosilineales</taxon>
        <taxon>Nodosilineaceae</taxon>
        <taxon>Almyronema</taxon>
        <taxon>Almyronema epifaneia</taxon>
    </lineage>
</organism>
<dbReference type="InterPro" id="IPR036097">
    <property type="entry name" value="HisK_dim/P_sf"/>
</dbReference>
<keyword evidence="4" id="KW-0418">Kinase</keyword>
<evidence type="ECO:0000256" key="2">
    <source>
        <dbReference type="ARBA" id="ARBA00012438"/>
    </source>
</evidence>
<dbReference type="InterPro" id="IPR001789">
    <property type="entry name" value="Sig_transdc_resp-reg_receiver"/>
</dbReference>
<evidence type="ECO:0000256" key="4">
    <source>
        <dbReference type="ARBA" id="ARBA00022777"/>
    </source>
</evidence>
<keyword evidence="7" id="KW-0472">Membrane</keyword>
<proteinExistence type="predicted"/>
<feature type="domain" description="Histidine kinase" evidence="8">
    <location>
        <begin position="368"/>
        <end position="612"/>
    </location>
</feature>
<dbReference type="Gene3D" id="3.40.50.2300">
    <property type="match status" value="2"/>
</dbReference>
<dbReference type="Gene3D" id="1.10.287.130">
    <property type="match status" value="1"/>
</dbReference>
<feature type="domain" description="Response regulatory" evidence="9">
    <location>
        <begin position="629"/>
        <end position="742"/>
    </location>
</feature>
<dbReference type="Pfam" id="PF00512">
    <property type="entry name" value="HisKA"/>
    <property type="match status" value="1"/>
</dbReference>
<dbReference type="InterPro" id="IPR003594">
    <property type="entry name" value="HATPase_dom"/>
</dbReference>
<dbReference type="InterPro" id="IPR003661">
    <property type="entry name" value="HisK_dim/P_dom"/>
</dbReference>
<keyword evidence="5" id="KW-0902">Two-component regulatory system</keyword>
<protein>
    <recommendedName>
        <fullName evidence="2">histidine kinase</fullName>
        <ecNumber evidence="2">2.7.13.3</ecNumber>
    </recommendedName>
</protein>
<dbReference type="Pfam" id="PF00072">
    <property type="entry name" value="Response_reg"/>
    <property type="match status" value="1"/>
</dbReference>
<dbReference type="InterPro" id="IPR011006">
    <property type="entry name" value="CheY-like_superfamily"/>
</dbReference>
<dbReference type="CDD" id="cd00082">
    <property type="entry name" value="HisKA"/>
    <property type="match status" value="1"/>
</dbReference>
<dbReference type="SUPFAM" id="SSF47384">
    <property type="entry name" value="Homodimeric domain of signal transducing histidine kinase"/>
    <property type="match status" value="1"/>
</dbReference>
<keyword evidence="4" id="KW-0808">Transferase</keyword>
<reference evidence="10 11" key="1">
    <citation type="submission" date="2024-10" db="EMBL/GenBank/DDBJ databases">
        <authorList>
            <person name="Ratan Roy A."/>
            <person name="Morales Sandoval P.H."/>
            <person name="De Los Santos Villalobos S."/>
            <person name="Chakraborty S."/>
            <person name="Mukherjee J."/>
        </authorList>
    </citation>
    <scope>NUCLEOTIDE SEQUENCE [LARGE SCALE GENOMIC DNA]</scope>
    <source>
        <strain evidence="10 11">S1</strain>
    </source>
</reference>
<dbReference type="EC" id="2.7.13.3" evidence="2"/>
<keyword evidence="3 6" id="KW-0597">Phosphoprotein</keyword>
<dbReference type="PANTHER" id="PTHR45339">
    <property type="entry name" value="HYBRID SIGNAL TRANSDUCTION HISTIDINE KINASE J"/>
    <property type="match status" value="1"/>
</dbReference>
<feature type="transmembrane region" description="Helical" evidence="7">
    <location>
        <begin position="304"/>
        <end position="323"/>
    </location>
</feature>
<evidence type="ECO:0000259" key="8">
    <source>
        <dbReference type="PROSITE" id="PS50109"/>
    </source>
</evidence>
<comment type="catalytic activity">
    <reaction evidence="1">
        <text>ATP + protein L-histidine = ADP + protein N-phospho-L-histidine.</text>
        <dbReference type="EC" id="2.7.13.3"/>
    </reaction>
</comment>
<dbReference type="PROSITE" id="PS50110">
    <property type="entry name" value="RESPONSE_REGULATORY"/>
    <property type="match status" value="2"/>
</dbReference>